<comment type="caution">
    <text evidence="2">The sequence shown here is derived from an EMBL/GenBank/DDBJ whole genome shotgun (WGS) entry which is preliminary data.</text>
</comment>
<evidence type="ECO:0000313" key="3">
    <source>
        <dbReference type="Proteomes" id="UP000037020"/>
    </source>
</evidence>
<dbReference type="Proteomes" id="UP000037020">
    <property type="component" value="Unassembled WGS sequence"/>
</dbReference>
<name>A0ABR5J3S0_9ACTN</name>
<evidence type="ECO:0000313" key="2">
    <source>
        <dbReference type="EMBL" id="KOG88082.1"/>
    </source>
</evidence>
<protein>
    <submittedName>
        <fullName evidence="2">Isochorismatase</fullName>
    </submittedName>
</protein>
<evidence type="ECO:0000259" key="1">
    <source>
        <dbReference type="Pfam" id="PF00857"/>
    </source>
</evidence>
<dbReference type="PANTHER" id="PTHR43559">
    <property type="entry name" value="HYDROLASE YCAC-RELATED"/>
    <property type="match status" value="1"/>
</dbReference>
<reference evidence="2 3" key="1">
    <citation type="submission" date="2015-07" db="EMBL/GenBank/DDBJ databases">
        <authorList>
            <person name="Ju K.-S."/>
            <person name="Doroghazi J.R."/>
            <person name="Metcalf W.W."/>
        </authorList>
    </citation>
    <scope>NUCLEOTIDE SEQUENCE [LARGE SCALE GENOMIC DNA]</scope>
    <source>
        <strain evidence="2 3">NRRL B-3589</strain>
    </source>
</reference>
<feature type="domain" description="Isochorismatase-like" evidence="1">
    <location>
        <begin position="17"/>
        <end position="172"/>
    </location>
</feature>
<proteinExistence type="predicted"/>
<dbReference type="SUPFAM" id="SSF52499">
    <property type="entry name" value="Isochorismatase-like hydrolases"/>
    <property type="match status" value="1"/>
</dbReference>
<dbReference type="EMBL" id="LGUT01001864">
    <property type="protein sequence ID" value="KOG88082.1"/>
    <property type="molecule type" value="Genomic_DNA"/>
</dbReference>
<organism evidence="2 3">
    <name type="scientific">Streptomyces varsoviensis</name>
    <dbReference type="NCBI Taxonomy" id="67373"/>
    <lineage>
        <taxon>Bacteria</taxon>
        <taxon>Bacillati</taxon>
        <taxon>Actinomycetota</taxon>
        <taxon>Actinomycetes</taxon>
        <taxon>Kitasatosporales</taxon>
        <taxon>Streptomycetaceae</taxon>
        <taxon>Streptomyces</taxon>
    </lineage>
</organism>
<accession>A0ABR5J3S0</accession>
<sequence length="200" mass="21040">MPATDQPAGTLTADAAVMLLIDHQQGTMSWVGSTPFAEMKRNALALARAAKAVDIPLLLTSSMEEAAQGPLLAEFEDIAPKEFATRIRRQGVVNALDDDNLSAAVRAAGRDHLIIAGVTNDVCTVFPALTALGQGYRVHVVADAGGSPTRLADDISLRRMERAGAVLASTNQLLAELAGDWTSERGAKLTPIVMSLVPGR</sequence>
<dbReference type="InterPro" id="IPR000868">
    <property type="entry name" value="Isochorismatase-like_dom"/>
</dbReference>
<dbReference type="PANTHER" id="PTHR43559:SF3">
    <property type="entry name" value="HYDROLASE YCAC-RELATED"/>
    <property type="match status" value="1"/>
</dbReference>
<dbReference type="Pfam" id="PF00857">
    <property type="entry name" value="Isochorismatase"/>
    <property type="match status" value="1"/>
</dbReference>
<dbReference type="RefSeq" id="WP_030889959.1">
    <property type="nucleotide sequence ID" value="NZ_JBIRHZ010000001.1"/>
</dbReference>
<dbReference type="InterPro" id="IPR036380">
    <property type="entry name" value="Isochorismatase-like_sf"/>
</dbReference>
<dbReference type="InterPro" id="IPR053152">
    <property type="entry name" value="Hydrolase_YcaC-like"/>
</dbReference>
<dbReference type="Gene3D" id="3.40.50.850">
    <property type="entry name" value="Isochorismatase-like"/>
    <property type="match status" value="1"/>
</dbReference>
<gene>
    <name evidence="2" type="ORF">ADK38_21745</name>
</gene>
<keyword evidence="3" id="KW-1185">Reference proteome</keyword>